<dbReference type="PROSITE" id="PS50011">
    <property type="entry name" value="PROTEIN_KINASE_DOM"/>
    <property type="match status" value="1"/>
</dbReference>
<dbReference type="InterPro" id="IPR036770">
    <property type="entry name" value="Ankyrin_rpt-contain_sf"/>
</dbReference>
<dbReference type="SMART" id="SM00248">
    <property type="entry name" value="ANK"/>
    <property type="match status" value="4"/>
</dbReference>
<dbReference type="SMART" id="SM00220">
    <property type="entry name" value="S_TKc"/>
    <property type="match status" value="1"/>
</dbReference>
<accession>A0AAN7AS84</accession>
<dbReference type="Gene3D" id="1.25.40.20">
    <property type="entry name" value="Ankyrin repeat-containing domain"/>
    <property type="match status" value="2"/>
</dbReference>
<reference evidence="3" key="2">
    <citation type="submission" date="2023-05" db="EMBL/GenBank/DDBJ databases">
        <authorList>
            <consortium name="Lawrence Berkeley National Laboratory"/>
            <person name="Steindorff A."/>
            <person name="Hensen N."/>
            <person name="Bonometti L."/>
            <person name="Westerberg I."/>
            <person name="Brannstrom I.O."/>
            <person name="Guillou S."/>
            <person name="Cros-Aarteil S."/>
            <person name="Calhoun S."/>
            <person name="Haridas S."/>
            <person name="Kuo A."/>
            <person name="Mondo S."/>
            <person name="Pangilinan J."/>
            <person name="Riley R."/>
            <person name="Labutti K."/>
            <person name="Andreopoulos B."/>
            <person name="Lipzen A."/>
            <person name="Chen C."/>
            <person name="Yanf M."/>
            <person name="Daum C."/>
            <person name="Ng V."/>
            <person name="Clum A."/>
            <person name="Ohm R."/>
            <person name="Martin F."/>
            <person name="Silar P."/>
            <person name="Natvig D."/>
            <person name="Lalanne C."/>
            <person name="Gautier V."/>
            <person name="Ament-Velasquez S.L."/>
            <person name="Kruys A."/>
            <person name="Hutchinson M.I."/>
            <person name="Powell A.J."/>
            <person name="Barry K."/>
            <person name="Miller A.N."/>
            <person name="Grigoriev I.V."/>
            <person name="Debuchy R."/>
            <person name="Gladieux P."/>
            <person name="Thoren M.H."/>
            <person name="Johannesson H."/>
        </authorList>
    </citation>
    <scope>NUCLEOTIDE SEQUENCE</scope>
    <source>
        <strain evidence="3">CBS 315.58</strain>
    </source>
</reference>
<dbReference type="Pfam" id="PF00069">
    <property type="entry name" value="Pkinase"/>
    <property type="match status" value="1"/>
</dbReference>
<dbReference type="Proteomes" id="UP001303160">
    <property type="component" value="Unassembled WGS sequence"/>
</dbReference>
<dbReference type="EMBL" id="MU863935">
    <property type="protein sequence ID" value="KAK4199236.1"/>
    <property type="molecule type" value="Genomic_DNA"/>
</dbReference>
<dbReference type="InterPro" id="IPR011009">
    <property type="entry name" value="Kinase-like_dom_sf"/>
</dbReference>
<evidence type="ECO:0000256" key="1">
    <source>
        <dbReference type="PROSITE-ProRule" id="PRU00023"/>
    </source>
</evidence>
<feature type="repeat" description="ANK" evidence="1">
    <location>
        <begin position="672"/>
        <end position="707"/>
    </location>
</feature>
<reference evidence="3" key="1">
    <citation type="journal article" date="2023" name="Mol. Phylogenet. Evol.">
        <title>Genome-scale phylogeny and comparative genomics of the fungal order Sordariales.</title>
        <authorList>
            <person name="Hensen N."/>
            <person name="Bonometti L."/>
            <person name="Westerberg I."/>
            <person name="Brannstrom I.O."/>
            <person name="Guillou S."/>
            <person name="Cros-Aarteil S."/>
            <person name="Calhoun S."/>
            <person name="Haridas S."/>
            <person name="Kuo A."/>
            <person name="Mondo S."/>
            <person name="Pangilinan J."/>
            <person name="Riley R."/>
            <person name="LaButti K."/>
            <person name="Andreopoulos B."/>
            <person name="Lipzen A."/>
            <person name="Chen C."/>
            <person name="Yan M."/>
            <person name="Daum C."/>
            <person name="Ng V."/>
            <person name="Clum A."/>
            <person name="Steindorff A."/>
            <person name="Ohm R.A."/>
            <person name="Martin F."/>
            <person name="Silar P."/>
            <person name="Natvig D.O."/>
            <person name="Lalanne C."/>
            <person name="Gautier V."/>
            <person name="Ament-Velasquez S.L."/>
            <person name="Kruys A."/>
            <person name="Hutchinson M.I."/>
            <person name="Powell A.J."/>
            <person name="Barry K."/>
            <person name="Miller A.N."/>
            <person name="Grigoriev I.V."/>
            <person name="Debuchy R."/>
            <person name="Gladieux P."/>
            <person name="Hiltunen Thoren M."/>
            <person name="Johannesson H."/>
        </authorList>
    </citation>
    <scope>NUCLEOTIDE SEQUENCE</scope>
    <source>
        <strain evidence="3">CBS 315.58</strain>
    </source>
</reference>
<keyword evidence="1" id="KW-0040">ANK repeat</keyword>
<evidence type="ECO:0000313" key="4">
    <source>
        <dbReference type="Proteomes" id="UP001303160"/>
    </source>
</evidence>
<dbReference type="PANTHER" id="PTHR23257">
    <property type="entry name" value="SERINE-THREONINE PROTEIN KINASE"/>
    <property type="match status" value="1"/>
</dbReference>
<keyword evidence="4" id="KW-1185">Reference proteome</keyword>
<sequence>MSVSFWPTTRTASAWLEAGTKPQQPDLNTKNNNPYPTASITALDFLATLASPSLDISDPMRTGVHGYQQIHTAGRGGYAVVEVGTDGEGKIVAVKRSKVLEGIAPGRAFERRDDKLFWRHFEQLTLELRILRHARLHAHANIVTLLGICIGDVNGAMDLGLILEFSTLGSLRSCLLDMQEKGKGFSAAERLGMVFQIAQGLEALHAASVCHGDIKTENTLVFPCQGGRQWLVKISDFGQSIVPPFSGTRGPVRLPVGTPLLSAPELTKKGSPFSLRQAESLVIDDVLPSDVFSFGLLSWEVLKLGRRYFELAWLGDDDDGNNGMDTMVGFLNDLPVNGLLSYGLDFVGKLSELLGPEEADYLCYHGILLHELFQDPPPLAENLDLARSFIRPKVLSKTDVRQSLHPGIEPKSNVDDFDFFEGALPGWTSQTSFYDIRELSSSPGFSMRIVDDLPEELEFRILFELENLANRDISSHLRPEAAAMALSECHTLGFGGDYDSNKILHWLLEASLKGSHKASVWYHRVCEALGYQPDPRSECLLSHNLEQMLAGTETESYLLRRIHYCRNKEIEGMRKCLARAGISAISEISNLDVVEIELFTEMAVDELGPLHLAAWLGDNDALEKYLKQTASDAESYLGLNAAHYACLGGNLSTLRLLAKYGVPLTTPASYFHQVTPLHMAIFFEAEDMPAAIDILLEHGAEVDAQISGMLKLDHHDMRLWGAPITWATTARNMPMVLLLLGHLPSNSPHLWSAAQSAILHCYWEILEVILPSIVDLSPWHDDGDYGRFLWCVDTLRPFAHWIAHGEKHIEAIQKTVAVCVRHNLIQLEITEYWDARIHLLRNLIPACRTLEDFHLINALLEAAPRSYLKWDGYGMLAGAFEVVARRARSNHAWYHVLRKIADAYETVREMVDYPARLLHRATTIGSTIAVRVILEKGLDINTEKQTLYTLLNRWHPGARVRSSELLFMMVDEFGFDLTSDGGDYLKQAICATGRGDLIIDHPERFSGYADSFYVDILDSSLRAQYMPFPLPSVYDPDGILSVSRQENWQHFRYLVANAPFSKYLNSRHEGSGYVLLHKASAMLHLDSVRLLLDAGADAELPLIFAGLSLLPLQIACLQARRFFYSEEMGIMGSEDLVGFQRKSQAIEVAHEILQWHLARGNDHFRGITRLHLAGRMGIASNFSNLVREGYGAEVEGSWPGVGRDSTPSDLLWIPMEEDTQYEAVMECLSLGPEVEEVMPVVVMENLTEDEDDNDGGELER</sequence>
<dbReference type="GO" id="GO:0004672">
    <property type="term" value="F:protein kinase activity"/>
    <property type="evidence" value="ECO:0007669"/>
    <property type="project" value="InterPro"/>
</dbReference>
<dbReference type="GO" id="GO:0005524">
    <property type="term" value="F:ATP binding"/>
    <property type="evidence" value="ECO:0007669"/>
    <property type="project" value="InterPro"/>
</dbReference>
<dbReference type="PROSITE" id="PS00108">
    <property type="entry name" value="PROTEIN_KINASE_ST"/>
    <property type="match status" value="1"/>
</dbReference>
<organism evidence="3 4">
    <name type="scientific">Triangularia verruculosa</name>
    <dbReference type="NCBI Taxonomy" id="2587418"/>
    <lineage>
        <taxon>Eukaryota</taxon>
        <taxon>Fungi</taxon>
        <taxon>Dikarya</taxon>
        <taxon>Ascomycota</taxon>
        <taxon>Pezizomycotina</taxon>
        <taxon>Sordariomycetes</taxon>
        <taxon>Sordariomycetidae</taxon>
        <taxon>Sordariales</taxon>
        <taxon>Podosporaceae</taxon>
        <taxon>Triangularia</taxon>
    </lineage>
</organism>
<gene>
    <name evidence="3" type="ORF">QBC40DRAFT_255342</name>
</gene>
<dbReference type="InterPro" id="IPR002110">
    <property type="entry name" value="Ankyrin_rpt"/>
</dbReference>
<dbReference type="SUPFAM" id="SSF48403">
    <property type="entry name" value="Ankyrin repeat"/>
    <property type="match status" value="1"/>
</dbReference>
<feature type="domain" description="Protein kinase" evidence="2">
    <location>
        <begin position="67"/>
        <end position="373"/>
    </location>
</feature>
<dbReference type="PROSITE" id="PS50297">
    <property type="entry name" value="ANK_REP_REGION"/>
    <property type="match status" value="2"/>
</dbReference>
<dbReference type="InterPro" id="IPR000719">
    <property type="entry name" value="Prot_kinase_dom"/>
</dbReference>
<dbReference type="AlphaFoldDB" id="A0AAN7AS84"/>
<dbReference type="InterPro" id="IPR008271">
    <property type="entry name" value="Ser/Thr_kinase_AS"/>
</dbReference>
<dbReference type="GO" id="GO:0007165">
    <property type="term" value="P:signal transduction"/>
    <property type="evidence" value="ECO:0007669"/>
    <property type="project" value="TreeGrafter"/>
</dbReference>
<protein>
    <recommendedName>
        <fullName evidence="2">Protein kinase domain-containing protein</fullName>
    </recommendedName>
</protein>
<evidence type="ECO:0000259" key="2">
    <source>
        <dbReference type="PROSITE" id="PS50011"/>
    </source>
</evidence>
<feature type="repeat" description="ANK" evidence="1">
    <location>
        <begin position="1071"/>
        <end position="1097"/>
    </location>
</feature>
<dbReference type="PROSITE" id="PS50088">
    <property type="entry name" value="ANK_REPEAT"/>
    <property type="match status" value="2"/>
</dbReference>
<dbReference type="Pfam" id="PF12796">
    <property type="entry name" value="Ank_2"/>
    <property type="match status" value="1"/>
</dbReference>
<dbReference type="Gene3D" id="1.10.510.10">
    <property type="entry name" value="Transferase(Phosphotransferase) domain 1"/>
    <property type="match status" value="1"/>
</dbReference>
<dbReference type="InterPro" id="IPR050167">
    <property type="entry name" value="Ser_Thr_protein_kinase"/>
</dbReference>
<dbReference type="GO" id="GO:0005737">
    <property type="term" value="C:cytoplasm"/>
    <property type="evidence" value="ECO:0007669"/>
    <property type="project" value="TreeGrafter"/>
</dbReference>
<comment type="caution">
    <text evidence="3">The sequence shown here is derived from an EMBL/GenBank/DDBJ whole genome shotgun (WGS) entry which is preliminary data.</text>
</comment>
<proteinExistence type="predicted"/>
<evidence type="ECO:0000313" key="3">
    <source>
        <dbReference type="EMBL" id="KAK4199236.1"/>
    </source>
</evidence>
<dbReference type="SUPFAM" id="SSF56112">
    <property type="entry name" value="Protein kinase-like (PK-like)"/>
    <property type="match status" value="1"/>
</dbReference>
<name>A0AAN7AS84_9PEZI</name>